<organism evidence="2 5">
    <name type="scientific">Orbilia oligospora</name>
    <name type="common">Nematode-trapping fungus</name>
    <name type="synonym">Arthrobotrys oligospora</name>
    <dbReference type="NCBI Taxonomy" id="2813651"/>
    <lineage>
        <taxon>Eukaryota</taxon>
        <taxon>Fungi</taxon>
        <taxon>Dikarya</taxon>
        <taxon>Ascomycota</taxon>
        <taxon>Pezizomycotina</taxon>
        <taxon>Orbiliomycetes</taxon>
        <taxon>Orbiliales</taxon>
        <taxon>Orbiliaceae</taxon>
        <taxon>Orbilia</taxon>
    </lineage>
</organism>
<keyword evidence="1" id="KW-0812">Transmembrane</keyword>
<dbReference type="AlphaFoldDB" id="A0A6G1MP99"/>
<feature type="transmembrane region" description="Helical" evidence="1">
    <location>
        <begin position="291"/>
        <end position="318"/>
    </location>
</feature>
<comment type="caution">
    <text evidence="2">The sequence shown here is derived from an EMBL/GenBank/DDBJ whole genome shotgun (WGS) entry which is preliminary data.</text>
</comment>
<evidence type="ECO:0000256" key="1">
    <source>
        <dbReference type="SAM" id="Phobius"/>
    </source>
</evidence>
<dbReference type="Proteomes" id="UP000614610">
    <property type="component" value="Unassembled WGS sequence"/>
</dbReference>
<reference evidence="2 4" key="1">
    <citation type="submission" date="2019-06" db="EMBL/GenBank/DDBJ databases">
        <authorList>
            <person name="Palmer J.M."/>
        </authorList>
    </citation>
    <scope>NUCLEOTIDE SEQUENCE</scope>
    <source>
        <strain evidence="3 4">TWF191</strain>
        <strain evidence="2">TWF679</strain>
    </source>
</reference>
<evidence type="ECO:0000313" key="3">
    <source>
        <dbReference type="EMBL" id="KAF3230913.1"/>
    </source>
</evidence>
<feature type="transmembrane region" description="Helical" evidence="1">
    <location>
        <begin position="258"/>
        <end position="279"/>
    </location>
</feature>
<dbReference type="Proteomes" id="UP000483672">
    <property type="component" value="Unassembled WGS sequence"/>
</dbReference>
<gene>
    <name evidence="3" type="ORF">TWF191_008755</name>
    <name evidence="2" type="ORF">TWF679_000134</name>
</gene>
<evidence type="ECO:0000313" key="2">
    <source>
        <dbReference type="EMBL" id="KAF3223697.1"/>
    </source>
</evidence>
<dbReference type="OrthoDB" id="5311518at2759"/>
<dbReference type="EMBL" id="WIPF01000006">
    <property type="protein sequence ID" value="KAF3230913.1"/>
    <property type="molecule type" value="Genomic_DNA"/>
</dbReference>
<evidence type="ECO:0000313" key="4">
    <source>
        <dbReference type="Proteomes" id="UP000483672"/>
    </source>
</evidence>
<sequence length="436" mass="50452">MSGRQLSDLSLQLSHLNLRSKRSAQSGLHRDRYVLFLGPDRTKFTIRAQNFNLFAPDFDEEVSSWPQLSAHAAKITFDFCAARYLGHRGADDIEALRACSDVYTCADEWGIQSLKTYICQILSTSNVLRCIDDYATFLGQVYRLYVHFADDDKTLNDAVTKCLRTIAEEHSQYAGTKRRTLRDPKRHPMTREQEMHDILSTEFTWLERDCFCKFCKYQRRSYGRGKPGPFWIFKVAQADLEHDSKAIWASGLAPIKFLFKYMFSTWAFTLFGCLFLTLGPKILFKESIKGLIMVLGYLSLLVVLQCAIVIVVSLRLLFGHAEPLFTKITRLTRWLAWKIAFPPIPKTELQLARFAQRGSYFLIVLFLWVIAKAGSDYIDGTGPFDELTRIVMKDNPRLAWERIYQYYRGLTDPSFTSSWVPQFEKYLEKIEKGRSV</sequence>
<name>A0A6G1MP99_ORBOL</name>
<accession>A0A6G1MP99</accession>
<dbReference type="EMBL" id="WIWT01000001">
    <property type="protein sequence ID" value="KAF3223697.1"/>
    <property type="molecule type" value="Genomic_DNA"/>
</dbReference>
<proteinExistence type="predicted"/>
<keyword evidence="1" id="KW-0472">Membrane</keyword>
<keyword evidence="1" id="KW-1133">Transmembrane helix</keyword>
<protein>
    <submittedName>
        <fullName evidence="2">Uncharacterized protein</fullName>
    </submittedName>
</protein>
<evidence type="ECO:0000313" key="5">
    <source>
        <dbReference type="Proteomes" id="UP000614610"/>
    </source>
</evidence>